<organism evidence="1 2">
    <name type="scientific">Pyropia yezoensis</name>
    <name type="common">Susabi-nori</name>
    <name type="synonym">Porphyra yezoensis</name>
    <dbReference type="NCBI Taxonomy" id="2788"/>
    <lineage>
        <taxon>Eukaryota</taxon>
        <taxon>Rhodophyta</taxon>
        <taxon>Bangiophyceae</taxon>
        <taxon>Bangiales</taxon>
        <taxon>Bangiaceae</taxon>
        <taxon>Pyropia</taxon>
    </lineage>
</organism>
<sequence>MADGAEMGGGGHMRVPPGVLVPHEGCRGLPGISGELRVNKPDYGRATATHTKEQVDMRAWTDGRVAGADVTIRAYLNRLLRAEKLAEDEAQLAASAEAENDILEEEEWDPVVAFLLL</sequence>
<dbReference type="EMBL" id="CM020620">
    <property type="protein sequence ID" value="KAK1869063.1"/>
    <property type="molecule type" value="Genomic_DNA"/>
</dbReference>
<gene>
    <name evidence="1" type="ORF">I4F81_011545</name>
</gene>
<keyword evidence="2" id="KW-1185">Reference proteome</keyword>
<evidence type="ECO:0000313" key="1">
    <source>
        <dbReference type="EMBL" id="KAK1869063.1"/>
    </source>
</evidence>
<comment type="caution">
    <text evidence="1">The sequence shown here is derived from an EMBL/GenBank/DDBJ whole genome shotgun (WGS) entry which is preliminary data.</text>
</comment>
<proteinExistence type="predicted"/>
<reference evidence="1" key="1">
    <citation type="submission" date="2019-11" db="EMBL/GenBank/DDBJ databases">
        <title>Nori genome reveals adaptations in red seaweeds to the harsh intertidal environment.</title>
        <authorList>
            <person name="Wang D."/>
            <person name="Mao Y."/>
        </authorList>
    </citation>
    <scope>NUCLEOTIDE SEQUENCE</scope>
    <source>
        <tissue evidence="1">Gametophyte</tissue>
    </source>
</reference>
<dbReference type="Proteomes" id="UP000798662">
    <property type="component" value="Chromosome 3"/>
</dbReference>
<evidence type="ECO:0000313" key="2">
    <source>
        <dbReference type="Proteomes" id="UP000798662"/>
    </source>
</evidence>
<protein>
    <submittedName>
        <fullName evidence="1">Uncharacterized protein</fullName>
    </submittedName>
</protein>
<accession>A0ACC3CG53</accession>
<name>A0ACC3CG53_PYRYE</name>